<dbReference type="InterPro" id="IPR050706">
    <property type="entry name" value="Cyclic-di-GMP_PDE-like"/>
</dbReference>
<dbReference type="GO" id="GO:0071111">
    <property type="term" value="F:cyclic-guanylate-specific phosphodiesterase activity"/>
    <property type="evidence" value="ECO:0007669"/>
    <property type="project" value="InterPro"/>
</dbReference>
<dbReference type="SMART" id="SM00052">
    <property type="entry name" value="EAL"/>
    <property type="match status" value="1"/>
</dbReference>
<feature type="domain" description="EAL" evidence="1">
    <location>
        <begin position="17"/>
        <end position="272"/>
    </location>
</feature>
<evidence type="ECO:0000313" key="3">
    <source>
        <dbReference type="Proteomes" id="UP000246744"/>
    </source>
</evidence>
<dbReference type="PROSITE" id="PS50883">
    <property type="entry name" value="EAL"/>
    <property type="match status" value="1"/>
</dbReference>
<comment type="caution">
    <text evidence="2">The sequence shown here is derived from an EMBL/GenBank/DDBJ whole genome shotgun (WGS) entry which is preliminary data.</text>
</comment>
<dbReference type="RefSeq" id="WP_110026485.1">
    <property type="nucleotide sequence ID" value="NZ_QGTS01000008.1"/>
</dbReference>
<dbReference type="PANTHER" id="PTHR33121">
    <property type="entry name" value="CYCLIC DI-GMP PHOSPHODIESTERASE PDEF"/>
    <property type="match status" value="1"/>
</dbReference>
<organism evidence="2 3">
    <name type="scientific">Mangrovibacter plantisponsor</name>
    <dbReference type="NCBI Taxonomy" id="451513"/>
    <lineage>
        <taxon>Bacteria</taxon>
        <taxon>Pseudomonadati</taxon>
        <taxon>Pseudomonadota</taxon>
        <taxon>Gammaproteobacteria</taxon>
        <taxon>Enterobacterales</taxon>
        <taxon>Enterobacteriaceae</taxon>
        <taxon>Mangrovibacter</taxon>
    </lineage>
</organism>
<dbReference type="InterPro" id="IPR001633">
    <property type="entry name" value="EAL_dom"/>
</dbReference>
<protein>
    <submittedName>
        <fullName evidence="2">EAL domain-containing protein (Putative c-di-GMP-specific phosphodiesterase class I)</fullName>
    </submittedName>
</protein>
<dbReference type="OrthoDB" id="6597954at2"/>
<dbReference type="EMBL" id="QGTS01000008">
    <property type="protein sequence ID" value="PWW07814.1"/>
    <property type="molecule type" value="Genomic_DNA"/>
</dbReference>
<keyword evidence="3" id="KW-1185">Reference proteome</keyword>
<dbReference type="Gene3D" id="3.20.20.450">
    <property type="entry name" value="EAL domain"/>
    <property type="match status" value="1"/>
</dbReference>
<name>A0A317PXC2_9ENTR</name>
<evidence type="ECO:0000259" key="1">
    <source>
        <dbReference type="PROSITE" id="PS50883"/>
    </source>
</evidence>
<dbReference type="Pfam" id="PF00563">
    <property type="entry name" value="EAL"/>
    <property type="match status" value="1"/>
</dbReference>
<dbReference type="SUPFAM" id="SSF141868">
    <property type="entry name" value="EAL domain-like"/>
    <property type="match status" value="1"/>
</dbReference>
<dbReference type="CDD" id="cd01948">
    <property type="entry name" value="EAL"/>
    <property type="match status" value="1"/>
</dbReference>
<reference evidence="2 3" key="1">
    <citation type="submission" date="2018-05" db="EMBL/GenBank/DDBJ databases">
        <title>Genomic Encyclopedia of Type Strains, Phase IV (KMG-IV): sequencing the most valuable type-strain genomes for metagenomic binning, comparative biology and taxonomic classification.</title>
        <authorList>
            <person name="Goeker M."/>
        </authorList>
    </citation>
    <scope>NUCLEOTIDE SEQUENCE [LARGE SCALE GENOMIC DNA]</scope>
    <source>
        <strain evidence="2 3">DSM 19579</strain>
    </source>
</reference>
<proteinExistence type="predicted"/>
<dbReference type="PANTHER" id="PTHR33121:SF71">
    <property type="entry name" value="OXYGEN SENSOR PROTEIN DOSP"/>
    <property type="match status" value="1"/>
</dbReference>
<dbReference type="Proteomes" id="UP000246744">
    <property type="component" value="Unassembled WGS sequence"/>
</dbReference>
<accession>A0A317PXC2</accession>
<evidence type="ECO:0000313" key="2">
    <source>
        <dbReference type="EMBL" id="PWW07814.1"/>
    </source>
</evidence>
<gene>
    <name evidence="2" type="ORF">DES37_108242</name>
</gene>
<dbReference type="AlphaFoldDB" id="A0A317PXC2"/>
<sequence length="282" mass="30903">MRPEYIFPFVGMFPRVADGHMQALANALNSQRELCMHWQPIINLQTGKITSMEALVRWHHPVKGWIKPAEFVQQAEKQGLSRLLTRRVITLVLAQLTQWKGKGLVLLPVSVNVFATDLSSPGFAEYIIGCLTKAGIAGNLLIIECIETASLLQNEAVVTCLNVLRSAGVRIALDDFGAGYSNIGCLGALPLDIIKLDRSLIKNIRHDAVDVKILQHTVRLLSALNYGIVAEGIEHQEEMNILQLTGCNSAQGFYFSPPVAGEQAEQFIRQAGKSFAIVSSDG</sequence>
<dbReference type="InterPro" id="IPR035919">
    <property type="entry name" value="EAL_sf"/>
</dbReference>